<organism evidence="2 3">
    <name type="scientific">Paracoccus simplex</name>
    <dbReference type="NCBI Taxonomy" id="2086346"/>
    <lineage>
        <taxon>Bacteria</taxon>
        <taxon>Pseudomonadati</taxon>
        <taxon>Pseudomonadota</taxon>
        <taxon>Alphaproteobacteria</taxon>
        <taxon>Rhodobacterales</taxon>
        <taxon>Paracoccaceae</taxon>
        <taxon>Paracoccus</taxon>
    </lineage>
</organism>
<accession>A0ABV7S5X5</accession>
<keyword evidence="3" id="KW-1185">Reference proteome</keyword>
<proteinExistence type="predicted"/>
<sequence>MKHDDRAPFRTLRDLVLKELQGARSLLVWDDDPSFAHATLNRILDSEAYVLDRHARDYLVDLSSGLSTEELLQSIGNTRMPFDSIWIETIAELQDGSGEASIGALVTAETDGIKVLPVHALHDHKPWQPVYGGAEVIFHPNDVSTTRTPVAQLYDRFAAREGVTPNDRLREDMNGAVRIGSLFAVLCATLSRPKILERDAARPLSKSDAKAANTAGRRAPRFAPSVIRLSRAGRTERDAHHQGDRVAIAARSAHWVRGHFFLARNGQLTWRRSHVRGTGDPTERVKYVTE</sequence>
<dbReference type="RefSeq" id="WP_379032677.1">
    <property type="nucleotide sequence ID" value="NZ_JBHRXE010000050.1"/>
</dbReference>
<evidence type="ECO:0000313" key="3">
    <source>
        <dbReference type="Proteomes" id="UP001595596"/>
    </source>
</evidence>
<feature type="region of interest" description="Disordered" evidence="1">
    <location>
        <begin position="223"/>
        <end position="244"/>
    </location>
</feature>
<gene>
    <name evidence="2" type="ORF">ACFOMP_16965</name>
</gene>
<feature type="compositionally biased region" description="Basic and acidic residues" evidence="1">
    <location>
        <begin position="233"/>
        <end position="244"/>
    </location>
</feature>
<name>A0ABV7S5X5_9RHOB</name>
<dbReference type="EMBL" id="JBHRXE010000050">
    <property type="protein sequence ID" value="MFC3571152.1"/>
    <property type="molecule type" value="Genomic_DNA"/>
</dbReference>
<reference evidence="3" key="1">
    <citation type="journal article" date="2019" name="Int. J. Syst. Evol. Microbiol.">
        <title>The Global Catalogue of Microorganisms (GCM) 10K type strain sequencing project: providing services to taxonomists for standard genome sequencing and annotation.</title>
        <authorList>
            <consortium name="The Broad Institute Genomics Platform"/>
            <consortium name="The Broad Institute Genome Sequencing Center for Infectious Disease"/>
            <person name="Wu L."/>
            <person name="Ma J."/>
        </authorList>
    </citation>
    <scope>NUCLEOTIDE SEQUENCE [LARGE SCALE GENOMIC DNA]</scope>
    <source>
        <strain evidence="3">VKM B-3226</strain>
    </source>
</reference>
<evidence type="ECO:0000256" key="1">
    <source>
        <dbReference type="SAM" id="MobiDB-lite"/>
    </source>
</evidence>
<protein>
    <submittedName>
        <fullName evidence="2">Uncharacterized protein</fullName>
    </submittedName>
</protein>
<evidence type="ECO:0000313" key="2">
    <source>
        <dbReference type="EMBL" id="MFC3571152.1"/>
    </source>
</evidence>
<dbReference type="Proteomes" id="UP001595596">
    <property type="component" value="Unassembled WGS sequence"/>
</dbReference>
<comment type="caution">
    <text evidence="2">The sequence shown here is derived from an EMBL/GenBank/DDBJ whole genome shotgun (WGS) entry which is preliminary data.</text>
</comment>